<evidence type="ECO:0000313" key="3">
    <source>
        <dbReference type="Proteomes" id="UP000671879"/>
    </source>
</evidence>
<dbReference type="InterPro" id="IPR029063">
    <property type="entry name" value="SAM-dependent_MTases_sf"/>
</dbReference>
<dbReference type="InterPro" id="IPR013216">
    <property type="entry name" value="Methyltransf_11"/>
</dbReference>
<feature type="domain" description="Methyltransferase type 11" evidence="1">
    <location>
        <begin position="40"/>
        <end position="138"/>
    </location>
</feature>
<organism evidence="2 3">
    <name type="scientific">Aminithiophilus ramosus</name>
    <dbReference type="NCBI Taxonomy" id="3029084"/>
    <lineage>
        <taxon>Bacteria</taxon>
        <taxon>Thermotogati</taxon>
        <taxon>Synergistota</taxon>
        <taxon>Synergistia</taxon>
        <taxon>Synergistales</taxon>
        <taxon>Aminithiophilaceae</taxon>
        <taxon>Aminithiophilus</taxon>
    </lineage>
</organism>
<keyword evidence="2" id="KW-0489">Methyltransferase</keyword>
<dbReference type="CDD" id="cd02440">
    <property type="entry name" value="AdoMet_MTases"/>
    <property type="match status" value="1"/>
</dbReference>
<accession>A0A9Q7EV55</accession>
<dbReference type="EMBL" id="CP072943">
    <property type="protein sequence ID" value="QTX31734.1"/>
    <property type="molecule type" value="Genomic_DNA"/>
</dbReference>
<evidence type="ECO:0000313" key="2">
    <source>
        <dbReference type="EMBL" id="QTX31734.1"/>
    </source>
</evidence>
<protein>
    <submittedName>
        <fullName evidence="2">Class I SAM-dependent methyltransferase</fullName>
    </submittedName>
</protein>
<dbReference type="GO" id="GO:0032259">
    <property type="term" value="P:methylation"/>
    <property type="evidence" value="ECO:0007669"/>
    <property type="project" value="UniProtKB-KW"/>
</dbReference>
<name>A0A9Q7EV55_9BACT</name>
<gene>
    <name evidence="2" type="ORF">KAR29_10310</name>
</gene>
<dbReference type="AlphaFoldDB" id="A0A9Q7EV55"/>
<dbReference type="Proteomes" id="UP000671879">
    <property type="component" value="Chromosome"/>
</dbReference>
<dbReference type="Gene3D" id="3.40.50.150">
    <property type="entry name" value="Vaccinia Virus protein VP39"/>
    <property type="match status" value="1"/>
</dbReference>
<dbReference type="GO" id="GO:0008757">
    <property type="term" value="F:S-adenosylmethionine-dependent methyltransferase activity"/>
    <property type="evidence" value="ECO:0007669"/>
    <property type="project" value="InterPro"/>
</dbReference>
<proteinExistence type="predicted"/>
<sequence length="214" mass="24158">MEKTDAAQFVRTAREVFAPLYPVVAERIKEETGITRGRCLDLGSGPGLLGLAMAEITELEVLLLDISPEMLVFAEEGIAERERGSRVSTLLGDVHRIPLESGSVDLVVSRGSVFFWEEPARAFREVWRVLAPGGYVWIGGGFGNGDMKRKITAQMRERDPRWEPQVRERTSDFRLKAFRDALAEAGIEKFLIDNDDRGFWIRFAKESLEGRPCR</sequence>
<dbReference type="KEGG" id="aram:KAR29_10310"/>
<dbReference type="SUPFAM" id="SSF53335">
    <property type="entry name" value="S-adenosyl-L-methionine-dependent methyltransferases"/>
    <property type="match status" value="1"/>
</dbReference>
<dbReference type="PANTHER" id="PTHR43591:SF24">
    <property type="entry name" value="2-METHOXY-6-POLYPRENYL-1,4-BENZOQUINOL METHYLASE, MITOCHONDRIAL"/>
    <property type="match status" value="1"/>
</dbReference>
<reference evidence="3" key="1">
    <citation type="submission" date="2021-04" db="EMBL/GenBank/DDBJ databases">
        <title>A novel Synergistetes isolate from a pyrite-forming mixed culture.</title>
        <authorList>
            <person name="Bunk B."/>
            <person name="Sproer C."/>
            <person name="Spring S."/>
            <person name="Pester M."/>
        </authorList>
    </citation>
    <scope>NUCLEOTIDE SEQUENCE [LARGE SCALE GENOMIC DNA]</scope>
    <source>
        <strain evidence="3">J.5.4.2-T.3.5.2</strain>
    </source>
</reference>
<keyword evidence="2" id="KW-0808">Transferase</keyword>
<evidence type="ECO:0000259" key="1">
    <source>
        <dbReference type="Pfam" id="PF08241"/>
    </source>
</evidence>
<dbReference type="Pfam" id="PF08241">
    <property type="entry name" value="Methyltransf_11"/>
    <property type="match status" value="1"/>
</dbReference>
<dbReference type="PANTHER" id="PTHR43591">
    <property type="entry name" value="METHYLTRANSFERASE"/>
    <property type="match status" value="1"/>
</dbReference>
<keyword evidence="3" id="KW-1185">Reference proteome</keyword>